<dbReference type="Gene3D" id="2.30.30.830">
    <property type="match status" value="1"/>
</dbReference>
<evidence type="ECO:0000256" key="3">
    <source>
        <dbReference type="ARBA" id="ARBA00022475"/>
    </source>
</evidence>
<name>A0A371BFI5_9SPHN</name>
<dbReference type="PROSITE" id="PS50106">
    <property type="entry name" value="PDZ"/>
    <property type="match status" value="1"/>
</dbReference>
<dbReference type="AlphaFoldDB" id="A0A371BFI5"/>
<gene>
    <name evidence="11" type="ORF">DXH95_02530</name>
</gene>
<evidence type="ECO:0000313" key="11">
    <source>
        <dbReference type="EMBL" id="RDV06330.1"/>
    </source>
</evidence>
<dbReference type="SMART" id="SM00228">
    <property type="entry name" value="PDZ"/>
    <property type="match status" value="1"/>
</dbReference>
<dbReference type="GO" id="GO:0015031">
    <property type="term" value="P:protein transport"/>
    <property type="evidence" value="ECO:0007669"/>
    <property type="project" value="UniProtKB-KW"/>
</dbReference>
<sequence length="273" mass="28373">MTRALLQKAADGLVLALRRVTPADAVVGLALVFAAIQAARLFWVLVTPIAPIGDWRPSAVNVVPASERGALFGGFDPFFRTEQVSADTEVVTSLPLTLFGIRTNEASGGGSAIIAGADGVQNSWSVGETIMPGATLHSVAFDHVVISNNGVLEKMYIDQSVPAENVTPNSIEPTPEPTSEPAVKLNAQTLQQSVGLNPRNEGGKVTGLVVSAKDDGTMISAAGLQKGDVITSVNGRPVSAAAELAAQLRPGARLTLEIERGAQKLPVALILEQ</sequence>
<evidence type="ECO:0000313" key="12">
    <source>
        <dbReference type="Proteomes" id="UP000263833"/>
    </source>
</evidence>
<evidence type="ECO:0000256" key="7">
    <source>
        <dbReference type="ARBA" id="ARBA00022989"/>
    </source>
</evidence>
<dbReference type="GO" id="GO:0005886">
    <property type="term" value="C:plasma membrane"/>
    <property type="evidence" value="ECO:0007669"/>
    <property type="project" value="UniProtKB-SubCell"/>
</dbReference>
<dbReference type="Gene3D" id="2.30.42.10">
    <property type="match status" value="1"/>
</dbReference>
<dbReference type="InterPro" id="IPR001478">
    <property type="entry name" value="PDZ"/>
</dbReference>
<keyword evidence="5 9" id="KW-0812">Transmembrane</keyword>
<reference evidence="12" key="1">
    <citation type="submission" date="2018-08" db="EMBL/GenBank/DDBJ databases">
        <authorList>
            <person name="Kim S.-J."/>
            <person name="Jung G.-Y."/>
        </authorList>
    </citation>
    <scope>NUCLEOTIDE SEQUENCE [LARGE SCALE GENOMIC DNA]</scope>
    <source>
        <strain evidence="12">GY_G</strain>
    </source>
</reference>
<comment type="caution">
    <text evidence="11">The sequence shown here is derived from an EMBL/GenBank/DDBJ whole genome shotgun (WGS) entry which is preliminary data.</text>
</comment>
<dbReference type="OrthoDB" id="9812912at2"/>
<keyword evidence="4" id="KW-0997">Cell inner membrane</keyword>
<evidence type="ECO:0000256" key="5">
    <source>
        <dbReference type="ARBA" id="ARBA00022692"/>
    </source>
</evidence>
<dbReference type="InterPro" id="IPR024961">
    <property type="entry name" value="T2SS_GspC_N"/>
</dbReference>
<dbReference type="Pfam" id="PF00595">
    <property type="entry name" value="PDZ"/>
    <property type="match status" value="1"/>
</dbReference>
<keyword evidence="2" id="KW-0813">Transport</keyword>
<feature type="domain" description="PDZ" evidence="10">
    <location>
        <begin position="182"/>
        <end position="262"/>
    </location>
</feature>
<evidence type="ECO:0000256" key="1">
    <source>
        <dbReference type="ARBA" id="ARBA00004533"/>
    </source>
</evidence>
<dbReference type="EMBL" id="QRGP01000001">
    <property type="protein sequence ID" value="RDV06330.1"/>
    <property type="molecule type" value="Genomic_DNA"/>
</dbReference>
<protein>
    <submittedName>
        <fullName evidence="11">PDZ domain-containing protein</fullName>
    </submittedName>
</protein>
<dbReference type="Pfam" id="PF11356">
    <property type="entry name" value="T2SSC"/>
    <property type="match status" value="1"/>
</dbReference>
<dbReference type="Proteomes" id="UP000263833">
    <property type="component" value="Unassembled WGS sequence"/>
</dbReference>
<keyword evidence="12" id="KW-1185">Reference proteome</keyword>
<evidence type="ECO:0000256" key="4">
    <source>
        <dbReference type="ARBA" id="ARBA00022519"/>
    </source>
</evidence>
<evidence type="ECO:0000259" key="10">
    <source>
        <dbReference type="PROSITE" id="PS50106"/>
    </source>
</evidence>
<dbReference type="SUPFAM" id="SSF50156">
    <property type="entry name" value="PDZ domain-like"/>
    <property type="match status" value="1"/>
</dbReference>
<keyword evidence="7 9" id="KW-1133">Transmembrane helix</keyword>
<evidence type="ECO:0000256" key="8">
    <source>
        <dbReference type="ARBA" id="ARBA00023136"/>
    </source>
</evidence>
<evidence type="ECO:0000256" key="2">
    <source>
        <dbReference type="ARBA" id="ARBA00022448"/>
    </source>
</evidence>
<keyword evidence="3" id="KW-1003">Cell membrane</keyword>
<keyword evidence="6" id="KW-0653">Protein transport</keyword>
<dbReference type="InterPro" id="IPR036034">
    <property type="entry name" value="PDZ_sf"/>
</dbReference>
<evidence type="ECO:0000256" key="6">
    <source>
        <dbReference type="ARBA" id="ARBA00022927"/>
    </source>
</evidence>
<accession>A0A371BFI5</accession>
<feature type="transmembrane region" description="Helical" evidence="9">
    <location>
        <begin position="25"/>
        <end position="46"/>
    </location>
</feature>
<keyword evidence="8 9" id="KW-0472">Membrane</keyword>
<evidence type="ECO:0000256" key="9">
    <source>
        <dbReference type="SAM" id="Phobius"/>
    </source>
</evidence>
<comment type="subcellular location">
    <subcellularLocation>
        <location evidence="1">Cell inner membrane</location>
    </subcellularLocation>
</comment>
<dbReference type="RefSeq" id="WP_115547885.1">
    <property type="nucleotide sequence ID" value="NZ_QRGP01000001.1"/>
</dbReference>
<proteinExistence type="predicted"/>
<organism evidence="11 12">
    <name type="scientific">Sphingorhabdus pulchriflava</name>
    <dbReference type="NCBI Taxonomy" id="2292257"/>
    <lineage>
        <taxon>Bacteria</taxon>
        <taxon>Pseudomonadati</taxon>
        <taxon>Pseudomonadota</taxon>
        <taxon>Alphaproteobacteria</taxon>
        <taxon>Sphingomonadales</taxon>
        <taxon>Sphingomonadaceae</taxon>
        <taxon>Sphingorhabdus</taxon>
    </lineage>
</organism>